<dbReference type="Proteomes" id="UP000287872">
    <property type="component" value="Unassembled WGS sequence"/>
</dbReference>
<proteinExistence type="predicted"/>
<evidence type="ECO:0000313" key="1">
    <source>
        <dbReference type="EMBL" id="GCD13299.1"/>
    </source>
</evidence>
<reference evidence="1 2" key="1">
    <citation type="submission" date="2018-11" db="EMBL/GenBank/DDBJ databases">
        <title>Genome sequencing and assembly of Clostridium tagluense strain A121.</title>
        <authorList>
            <person name="Murakami T."/>
            <person name="Segawa T."/>
            <person name="Shcherbakova V.A."/>
            <person name="Mori H."/>
            <person name="Yoshimura Y."/>
        </authorList>
    </citation>
    <scope>NUCLEOTIDE SEQUENCE [LARGE SCALE GENOMIC DNA]</scope>
    <source>
        <strain evidence="1 2">A121</strain>
    </source>
</reference>
<keyword evidence="2" id="KW-1185">Reference proteome</keyword>
<dbReference type="EMBL" id="BHYK01000105">
    <property type="protein sequence ID" value="GCD13299.1"/>
    <property type="molecule type" value="Genomic_DNA"/>
</dbReference>
<protein>
    <submittedName>
        <fullName evidence="1">Uncharacterized protein</fullName>
    </submittedName>
</protein>
<gene>
    <name evidence="1" type="ORF">Ctaglu_49220</name>
</gene>
<sequence>MKISTINLSEEQKNACNRLRIAVEQLRAIMSSPIESLAEQCKELAKHLQPINFESRIENEIKNWNKKRFYD</sequence>
<accession>A0A401UUR4</accession>
<dbReference type="AlphaFoldDB" id="A0A401UUR4"/>
<organism evidence="1 2">
    <name type="scientific">Clostridium tagluense</name>
    <dbReference type="NCBI Taxonomy" id="360422"/>
    <lineage>
        <taxon>Bacteria</taxon>
        <taxon>Bacillati</taxon>
        <taxon>Bacillota</taxon>
        <taxon>Clostridia</taxon>
        <taxon>Eubacteriales</taxon>
        <taxon>Clostridiaceae</taxon>
        <taxon>Clostridium</taxon>
    </lineage>
</organism>
<dbReference type="RefSeq" id="WP_125006707.1">
    <property type="nucleotide sequence ID" value="NZ_BHYK01000105.1"/>
</dbReference>
<comment type="caution">
    <text evidence="1">The sequence shown here is derived from an EMBL/GenBank/DDBJ whole genome shotgun (WGS) entry which is preliminary data.</text>
</comment>
<name>A0A401UUR4_9CLOT</name>
<evidence type="ECO:0000313" key="2">
    <source>
        <dbReference type="Proteomes" id="UP000287872"/>
    </source>
</evidence>